<dbReference type="Gene3D" id="1.10.287.1490">
    <property type="match status" value="1"/>
</dbReference>
<feature type="coiled-coil region" evidence="1">
    <location>
        <begin position="163"/>
        <end position="235"/>
    </location>
</feature>
<reference evidence="4" key="1">
    <citation type="journal article" date="2011" name="Science">
        <title>The plant cell wall-decomposing machinery underlies the functional diversity of forest fungi.</title>
        <authorList>
            <person name="Eastwood D.C."/>
            <person name="Floudas D."/>
            <person name="Binder M."/>
            <person name="Majcherczyk A."/>
            <person name="Schneider P."/>
            <person name="Aerts A."/>
            <person name="Asiegbu F.O."/>
            <person name="Baker S.E."/>
            <person name="Barry K."/>
            <person name="Bendiksby M."/>
            <person name="Blumentritt M."/>
            <person name="Coutinho P.M."/>
            <person name="Cullen D."/>
            <person name="de Vries R.P."/>
            <person name="Gathman A."/>
            <person name="Goodell B."/>
            <person name="Henrissat B."/>
            <person name="Ihrmark K."/>
            <person name="Kauserud H."/>
            <person name="Kohler A."/>
            <person name="LaButti K."/>
            <person name="Lapidus A."/>
            <person name="Lavin J.L."/>
            <person name="Lee Y.-H."/>
            <person name="Lindquist E."/>
            <person name="Lilly W."/>
            <person name="Lucas S."/>
            <person name="Morin E."/>
            <person name="Murat C."/>
            <person name="Oguiza J.A."/>
            <person name="Park J."/>
            <person name="Pisabarro A.G."/>
            <person name="Riley R."/>
            <person name="Rosling A."/>
            <person name="Salamov A."/>
            <person name="Schmidt O."/>
            <person name="Schmutz J."/>
            <person name="Skrede I."/>
            <person name="Stenlid J."/>
            <person name="Wiebenga A."/>
            <person name="Xie X."/>
            <person name="Kuees U."/>
            <person name="Hibbett D.S."/>
            <person name="Hoffmeister D."/>
            <person name="Hoegberg N."/>
            <person name="Martin F."/>
            <person name="Grigoriev I.V."/>
            <person name="Watkinson S.C."/>
        </authorList>
    </citation>
    <scope>NUCLEOTIDE SEQUENCE [LARGE SCALE GENOMIC DNA]</scope>
    <source>
        <strain evidence="4">S7.9</strain>
    </source>
</reference>
<accession>F8P1H5</accession>
<dbReference type="HOGENOM" id="CLU_495365_0_0_1"/>
<evidence type="ECO:0000256" key="1">
    <source>
        <dbReference type="SAM" id="Coils"/>
    </source>
</evidence>
<protein>
    <submittedName>
        <fullName evidence="3">Uncharacterized protein</fullName>
    </submittedName>
</protein>
<dbReference type="AlphaFoldDB" id="F8P1H5"/>
<sequence length="550" mass="62223">MPRDGDERRARTDMPNHNGRTTDRSYADDRRKEPNLVRMDTNRTKAERERDRGHNKSHDKGGSAHSNAQSRPQKTSSNNEIDEIDCINASEEHGNVYITRAQTLANAVLDLLPKTDESTPPSNKTVIQQLMSFITRSTPEKHHSSSAHAHISPQRITETLQQLAQARVDSKHLEGQLQEATRTIKHKDNEIDKLQKEQNRLAQLWQTTSEELQRYNESKHEIMKLNDRVNELLMERGRLHTELKHLSSLLNNSKPLPVHDIGTHTKASLDDFDHTLDQLSESSIKGSVEGLNDMIDNLVSNVLERAATIFAAEDASCQTSPQRPPPVHQDHPLLLALSQPFLNEEGRGFLLDALIHAMVIEDLNIMFFRFSVTPIYHGPLLPLEDIFTKISELESWNTSQRWRAITSSHLDKTIAHPKSHFGEHARAWGLEIANAIVRAYNADISSSEILHKTIKDELVAIYVEAYRLSISIKRDILTVRVSVYLYVGNSFDPKRAESVWAEMGTKAGDSVIGNYHLGLIKQLASGESYYLIVPQVITQSLLRHVGQVSH</sequence>
<dbReference type="RefSeq" id="XP_007320244.1">
    <property type="nucleotide sequence ID" value="XM_007320182.1"/>
</dbReference>
<dbReference type="EMBL" id="GL945436">
    <property type="protein sequence ID" value="EGO23004.1"/>
    <property type="molecule type" value="Genomic_DNA"/>
</dbReference>
<gene>
    <name evidence="3" type="ORF">SERLADRAFT_439767</name>
</gene>
<dbReference type="KEGG" id="sla:SERLADRAFT_439767"/>
<dbReference type="GeneID" id="18815250"/>
<evidence type="ECO:0000313" key="4">
    <source>
        <dbReference type="Proteomes" id="UP000008064"/>
    </source>
</evidence>
<keyword evidence="1" id="KW-0175">Coiled coil</keyword>
<feature type="region of interest" description="Disordered" evidence="2">
    <location>
        <begin position="1"/>
        <end position="80"/>
    </location>
</feature>
<dbReference type="OrthoDB" id="3028347at2759"/>
<name>F8P1H5_SERL9</name>
<proteinExistence type="predicted"/>
<evidence type="ECO:0000313" key="3">
    <source>
        <dbReference type="EMBL" id="EGO23004.1"/>
    </source>
</evidence>
<feature type="compositionally biased region" description="Polar residues" evidence="2">
    <location>
        <begin position="64"/>
        <end position="79"/>
    </location>
</feature>
<dbReference type="Proteomes" id="UP000008064">
    <property type="component" value="Unassembled WGS sequence"/>
</dbReference>
<feature type="compositionally biased region" description="Basic and acidic residues" evidence="2">
    <location>
        <begin position="1"/>
        <end position="62"/>
    </location>
</feature>
<evidence type="ECO:0000256" key="2">
    <source>
        <dbReference type="SAM" id="MobiDB-lite"/>
    </source>
</evidence>
<organism evidence="4">
    <name type="scientific">Serpula lacrymans var. lacrymans (strain S7.9)</name>
    <name type="common">Dry rot fungus</name>
    <dbReference type="NCBI Taxonomy" id="578457"/>
    <lineage>
        <taxon>Eukaryota</taxon>
        <taxon>Fungi</taxon>
        <taxon>Dikarya</taxon>
        <taxon>Basidiomycota</taxon>
        <taxon>Agaricomycotina</taxon>
        <taxon>Agaricomycetes</taxon>
        <taxon>Agaricomycetidae</taxon>
        <taxon>Boletales</taxon>
        <taxon>Coniophorineae</taxon>
        <taxon>Serpulaceae</taxon>
        <taxon>Serpula</taxon>
    </lineage>
</organism>